<evidence type="ECO:0000256" key="5">
    <source>
        <dbReference type="ARBA" id="ARBA00022989"/>
    </source>
</evidence>
<dbReference type="InterPro" id="IPR052518">
    <property type="entry name" value="CHR_Transporter"/>
</dbReference>
<reference evidence="8 9" key="1">
    <citation type="submission" date="2018-02" db="EMBL/GenBank/DDBJ databases">
        <title>Genomic Encyclopedia of Archaeal and Bacterial Type Strains, Phase II (KMG-II): from individual species to whole genera.</title>
        <authorList>
            <person name="Goeker M."/>
        </authorList>
    </citation>
    <scope>NUCLEOTIDE SEQUENCE [LARGE SCALE GENOMIC DNA]</scope>
    <source>
        <strain evidence="8 9">DSM 3808</strain>
    </source>
</reference>
<feature type="transmembrane region" description="Helical" evidence="7">
    <location>
        <begin position="170"/>
        <end position="187"/>
    </location>
</feature>
<feature type="transmembrane region" description="Helical" evidence="7">
    <location>
        <begin position="76"/>
        <end position="96"/>
    </location>
</feature>
<feature type="transmembrane region" description="Helical" evidence="7">
    <location>
        <begin position="147"/>
        <end position="163"/>
    </location>
</feature>
<dbReference type="RefSeq" id="WP_104438993.1">
    <property type="nucleotide sequence ID" value="NZ_PTJA01000014.1"/>
</dbReference>
<proteinExistence type="inferred from homology"/>
<keyword evidence="4 7" id="KW-0812">Transmembrane</keyword>
<keyword evidence="6 7" id="KW-0472">Membrane</keyword>
<dbReference type="GO" id="GO:0015109">
    <property type="term" value="F:chromate transmembrane transporter activity"/>
    <property type="evidence" value="ECO:0007669"/>
    <property type="project" value="InterPro"/>
</dbReference>
<dbReference type="GO" id="GO:0005886">
    <property type="term" value="C:plasma membrane"/>
    <property type="evidence" value="ECO:0007669"/>
    <property type="project" value="UniProtKB-SubCell"/>
</dbReference>
<evidence type="ECO:0000256" key="1">
    <source>
        <dbReference type="ARBA" id="ARBA00004651"/>
    </source>
</evidence>
<protein>
    <submittedName>
        <fullName evidence="8">Chromate transporter</fullName>
    </submittedName>
</protein>
<name>A0A2S6HM93_9FIRM</name>
<evidence type="ECO:0000256" key="6">
    <source>
        <dbReference type="ARBA" id="ARBA00023136"/>
    </source>
</evidence>
<organism evidence="8 9">
    <name type="scientific">Lacrimispora xylanisolvens</name>
    <dbReference type="NCBI Taxonomy" id="384636"/>
    <lineage>
        <taxon>Bacteria</taxon>
        <taxon>Bacillati</taxon>
        <taxon>Bacillota</taxon>
        <taxon>Clostridia</taxon>
        <taxon>Lachnospirales</taxon>
        <taxon>Lachnospiraceae</taxon>
        <taxon>Lacrimispora</taxon>
    </lineage>
</organism>
<dbReference type="Proteomes" id="UP000237749">
    <property type="component" value="Unassembled WGS sequence"/>
</dbReference>
<comment type="similarity">
    <text evidence="2">Belongs to the chromate ion transporter (CHR) (TC 2.A.51) family.</text>
</comment>
<evidence type="ECO:0000256" key="4">
    <source>
        <dbReference type="ARBA" id="ARBA00022692"/>
    </source>
</evidence>
<keyword evidence="9" id="KW-1185">Reference proteome</keyword>
<feature type="transmembrane region" description="Helical" evidence="7">
    <location>
        <begin position="117"/>
        <end position="135"/>
    </location>
</feature>
<comment type="subcellular location">
    <subcellularLocation>
        <location evidence="1">Cell membrane</location>
        <topology evidence="1">Multi-pass membrane protein</topology>
    </subcellularLocation>
</comment>
<evidence type="ECO:0000313" key="8">
    <source>
        <dbReference type="EMBL" id="PPK78586.1"/>
    </source>
</evidence>
<sequence>MIYLKLFWAFFQIGAFSFGGGYAAMPLIKQQIITTYHWLTINDFTDLITISQMTPGPIAINSATFVGNQIAGLPGAFFATLGCVLPSCLFVTFLSWAYNRYKNLSILQDILESLRPAVVSMIAVAGIDILFPAVFPSGSLSFLPGQVKLRPVLYFAAALFLLRKKKKDPILVMVLCGVAEVTAQLLMPGI</sequence>
<dbReference type="PANTHER" id="PTHR43663">
    <property type="entry name" value="CHROMATE TRANSPORT PROTEIN-RELATED"/>
    <property type="match status" value="1"/>
</dbReference>
<dbReference type="EMBL" id="PTJA01000014">
    <property type="protein sequence ID" value="PPK78586.1"/>
    <property type="molecule type" value="Genomic_DNA"/>
</dbReference>
<keyword evidence="5 7" id="KW-1133">Transmembrane helix</keyword>
<keyword evidence="3" id="KW-1003">Cell membrane</keyword>
<accession>A0A2S6HM93</accession>
<dbReference type="AlphaFoldDB" id="A0A2S6HM93"/>
<dbReference type="PANTHER" id="PTHR43663:SF1">
    <property type="entry name" value="CHROMATE TRANSPORTER"/>
    <property type="match status" value="1"/>
</dbReference>
<evidence type="ECO:0000256" key="3">
    <source>
        <dbReference type="ARBA" id="ARBA00022475"/>
    </source>
</evidence>
<dbReference type="OrthoDB" id="9788907at2"/>
<dbReference type="Pfam" id="PF02417">
    <property type="entry name" value="Chromate_transp"/>
    <property type="match status" value="1"/>
</dbReference>
<comment type="caution">
    <text evidence="8">The sequence shown here is derived from an EMBL/GenBank/DDBJ whole genome shotgun (WGS) entry which is preliminary data.</text>
</comment>
<gene>
    <name evidence="8" type="ORF">BXY41_11489</name>
</gene>
<evidence type="ECO:0000256" key="2">
    <source>
        <dbReference type="ARBA" id="ARBA00005262"/>
    </source>
</evidence>
<dbReference type="InterPro" id="IPR003370">
    <property type="entry name" value="Chromate_transpt"/>
</dbReference>
<evidence type="ECO:0000256" key="7">
    <source>
        <dbReference type="SAM" id="Phobius"/>
    </source>
</evidence>
<evidence type="ECO:0000313" key="9">
    <source>
        <dbReference type="Proteomes" id="UP000237749"/>
    </source>
</evidence>